<evidence type="ECO:0000256" key="16">
    <source>
        <dbReference type="PROSITE-ProRule" id="PRU01379"/>
    </source>
</evidence>
<sequence length="612" mass="68040">MRLFGPSFASVPPFLLLVLLVLLVSSLPSVVAIPAGSSIAPPPPPVEPIQLLSQKSDPRRPWIRLRDWAIERLWGVPTRSPADRKDAFSRSPLPPSNVLARYGSDVVLRFRLSTVEEAAALAEAVDILFLDMWASTPQFVDIRLAEEVIPSLVGLLPDSLRSAHTRIIDNLAERIYASYPTRRTPGLEDHQGEFVRSARPPSSSSSSSSSEMSDPFFREYQPLSVIVSWMRLMASMFPSHVQMTRVGVSYEGRDIPALRIGAASNMEEEAQEGGKGKQGRAPPRKTIVITGGSHAREWISTSTVTFIASKLISRYGTSKSITRLLDEFDWVLVPTINPDGYVYTWESDRLWRKNRQPTSLPFCPGVDLDRSFGYEWDGEAVRSNPCSESYAGTEPFEAVEAQQLAQWALNQTHLSGSADIVGLLDLHSYSQQILYPYSFSCSSVPPTLESLEELALGLAKAIRHATHEIYDVTSACEGTVTTTTTTSQDTNSNRDKPPFPLGDSSGGSALDWFYHHLHAKYAYQVKLRDRGSYGFLLPAEYIIPTGKEMVNAVIMFGEFLLGTSSSAADLEAEFYTQSTEHVDPLQDQDLDIGVDDLFAETEHMFELRRRRR</sequence>
<dbReference type="InterPro" id="IPR000834">
    <property type="entry name" value="Peptidase_M14"/>
</dbReference>
<dbReference type="GO" id="GO:0004181">
    <property type="term" value="F:metallocarboxypeptidase activity"/>
    <property type="evidence" value="ECO:0007669"/>
    <property type="project" value="InterPro"/>
</dbReference>
<dbReference type="GO" id="GO:0005576">
    <property type="term" value="C:extracellular region"/>
    <property type="evidence" value="ECO:0007669"/>
    <property type="project" value="UniProtKB-SubCell"/>
</dbReference>
<evidence type="ECO:0000256" key="14">
    <source>
        <dbReference type="ARBA" id="ARBA00026187"/>
    </source>
</evidence>
<dbReference type="PROSITE" id="PS00132">
    <property type="entry name" value="CARBOXYPEPT_ZN_1"/>
    <property type="match status" value="1"/>
</dbReference>
<gene>
    <name evidence="20" type="ORF">ASPZODRAFT_85992</name>
</gene>
<evidence type="ECO:0000256" key="6">
    <source>
        <dbReference type="ARBA" id="ARBA00022554"/>
    </source>
</evidence>
<dbReference type="GeneID" id="34616732"/>
<comment type="caution">
    <text evidence="16">Lacks conserved residue(s) required for the propagation of feature annotation.</text>
</comment>
<dbReference type="SUPFAM" id="SSF53187">
    <property type="entry name" value="Zn-dependent exopeptidases"/>
    <property type="match status" value="1"/>
</dbReference>
<evidence type="ECO:0000256" key="7">
    <source>
        <dbReference type="ARBA" id="ARBA00022723"/>
    </source>
</evidence>
<accession>A0A1L9STL7</accession>
<keyword evidence="6" id="KW-0926">Vacuole</keyword>
<dbReference type="Pfam" id="PF00246">
    <property type="entry name" value="Peptidase_M14"/>
    <property type="match status" value="1"/>
</dbReference>
<evidence type="ECO:0000256" key="3">
    <source>
        <dbReference type="ARBA" id="ARBA00004613"/>
    </source>
</evidence>
<dbReference type="InterPro" id="IPR057246">
    <property type="entry name" value="CARBOXYPEPT_ZN_1"/>
</dbReference>
<evidence type="ECO:0000256" key="1">
    <source>
        <dbReference type="ARBA" id="ARBA00001947"/>
    </source>
</evidence>
<evidence type="ECO:0000256" key="2">
    <source>
        <dbReference type="ARBA" id="ARBA00004116"/>
    </source>
</evidence>
<dbReference type="PROSITE" id="PS52035">
    <property type="entry name" value="PEPTIDASE_M14"/>
    <property type="match status" value="1"/>
</dbReference>
<keyword evidence="12" id="KW-0961">Cell wall biogenesis/degradation</keyword>
<dbReference type="STRING" id="1073090.A0A1L9STL7"/>
<comment type="function">
    <text evidence="13">Inactive carboxypeptidase that may play a role in cell wall organization and biogenesis.</text>
</comment>
<feature type="domain" description="Peptidase M14" evidence="19">
    <location>
        <begin position="219"/>
        <end position="560"/>
    </location>
</feature>
<dbReference type="GO" id="GO:0008270">
    <property type="term" value="F:zinc ion binding"/>
    <property type="evidence" value="ECO:0007669"/>
    <property type="project" value="InterPro"/>
</dbReference>
<comment type="cofactor">
    <cofactor evidence="1">
        <name>Zn(2+)</name>
        <dbReference type="ChEBI" id="CHEBI:29105"/>
    </cofactor>
</comment>
<dbReference type="GO" id="GO:0071555">
    <property type="term" value="P:cell wall organization"/>
    <property type="evidence" value="ECO:0007669"/>
    <property type="project" value="UniProtKB-KW"/>
</dbReference>
<dbReference type="PRINTS" id="PR00765">
    <property type="entry name" value="CRBOXYPTASEA"/>
</dbReference>
<dbReference type="PANTHER" id="PTHR11705">
    <property type="entry name" value="PROTEASE FAMILY M14 CARBOXYPEPTIDASE A,B"/>
    <property type="match status" value="1"/>
</dbReference>
<keyword evidence="7" id="KW-0479">Metal-binding</keyword>
<evidence type="ECO:0000256" key="9">
    <source>
        <dbReference type="ARBA" id="ARBA00022833"/>
    </source>
</evidence>
<feature type="chain" id="PRO_5012769972" description="Inactive metallocarboxypeptidase ECM14" evidence="18">
    <location>
        <begin position="33"/>
        <end position="612"/>
    </location>
</feature>
<evidence type="ECO:0000256" key="18">
    <source>
        <dbReference type="SAM" id="SignalP"/>
    </source>
</evidence>
<keyword evidence="9" id="KW-0862">Zinc</keyword>
<keyword evidence="5" id="KW-0964">Secreted</keyword>
<evidence type="ECO:0000256" key="5">
    <source>
        <dbReference type="ARBA" id="ARBA00022525"/>
    </source>
</evidence>
<proteinExistence type="inferred from homology"/>
<feature type="signal peptide" evidence="18">
    <location>
        <begin position="1"/>
        <end position="32"/>
    </location>
</feature>
<dbReference type="Proteomes" id="UP000184188">
    <property type="component" value="Unassembled WGS sequence"/>
</dbReference>
<evidence type="ECO:0000313" key="20">
    <source>
        <dbReference type="EMBL" id="OJJ50552.1"/>
    </source>
</evidence>
<evidence type="ECO:0000256" key="15">
    <source>
        <dbReference type="ARBA" id="ARBA00026213"/>
    </source>
</evidence>
<evidence type="ECO:0000256" key="10">
    <source>
        <dbReference type="ARBA" id="ARBA00023157"/>
    </source>
</evidence>
<dbReference type="GO" id="GO:0006508">
    <property type="term" value="P:proteolysis"/>
    <property type="evidence" value="ECO:0007669"/>
    <property type="project" value="InterPro"/>
</dbReference>
<evidence type="ECO:0000256" key="17">
    <source>
        <dbReference type="SAM" id="MobiDB-lite"/>
    </source>
</evidence>
<feature type="region of interest" description="Disordered" evidence="17">
    <location>
        <begin position="182"/>
        <end position="214"/>
    </location>
</feature>
<keyword evidence="21" id="KW-1185">Reference proteome</keyword>
<keyword evidence="8 18" id="KW-0732">Signal</keyword>
<name>A0A1L9STL7_9EURO</name>
<evidence type="ECO:0000256" key="8">
    <source>
        <dbReference type="ARBA" id="ARBA00022729"/>
    </source>
</evidence>
<evidence type="ECO:0000256" key="13">
    <source>
        <dbReference type="ARBA" id="ARBA00025210"/>
    </source>
</evidence>
<dbReference type="PANTHER" id="PTHR11705:SF147">
    <property type="entry name" value="INACTIVE METALLOCARBOXYPEPTIDASE ECM14"/>
    <property type="match status" value="1"/>
</dbReference>
<comment type="similarity">
    <text evidence="4 16">Belongs to the peptidase M14 family.</text>
</comment>
<evidence type="ECO:0000256" key="11">
    <source>
        <dbReference type="ARBA" id="ARBA00023180"/>
    </source>
</evidence>
<comment type="subcellular location">
    <subcellularLocation>
        <location evidence="3">Secreted</location>
    </subcellularLocation>
    <subcellularLocation>
        <location evidence="2">Vacuole</location>
    </subcellularLocation>
</comment>
<dbReference type="CDD" id="cd03860">
    <property type="entry name" value="M14_CP_A-B_like"/>
    <property type="match status" value="1"/>
</dbReference>
<evidence type="ECO:0000256" key="12">
    <source>
        <dbReference type="ARBA" id="ARBA00023316"/>
    </source>
</evidence>
<reference evidence="21" key="1">
    <citation type="journal article" date="2017" name="Genome Biol.">
        <title>Comparative genomics reveals high biological diversity and specific adaptations in the industrially and medically important fungal genus Aspergillus.</title>
        <authorList>
            <person name="de Vries R.P."/>
            <person name="Riley R."/>
            <person name="Wiebenga A."/>
            <person name="Aguilar-Osorio G."/>
            <person name="Amillis S."/>
            <person name="Uchima C.A."/>
            <person name="Anderluh G."/>
            <person name="Asadollahi M."/>
            <person name="Askin M."/>
            <person name="Barry K."/>
            <person name="Battaglia E."/>
            <person name="Bayram O."/>
            <person name="Benocci T."/>
            <person name="Braus-Stromeyer S.A."/>
            <person name="Caldana C."/>
            <person name="Canovas D."/>
            <person name="Cerqueira G.C."/>
            <person name="Chen F."/>
            <person name="Chen W."/>
            <person name="Choi C."/>
            <person name="Clum A."/>
            <person name="Dos Santos R.A."/>
            <person name="Damasio A.R."/>
            <person name="Diallinas G."/>
            <person name="Emri T."/>
            <person name="Fekete E."/>
            <person name="Flipphi M."/>
            <person name="Freyberg S."/>
            <person name="Gallo A."/>
            <person name="Gournas C."/>
            <person name="Habgood R."/>
            <person name="Hainaut M."/>
            <person name="Harispe M.L."/>
            <person name="Henrissat B."/>
            <person name="Hilden K.S."/>
            <person name="Hope R."/>
            <person name="Hossain A."/>
            <person name="Karabika E."/>
            <person name="Karaffa L."/>
            <person name="Karanyi Z."/>
            <person name="Krasevec N."/>
            <person name="Kuo A."/>
            <person name="Kusch H."/>
            <person name="LaButti K."/>
            <person name="Lagendijk E.L."/>
            <person name="Lapidus A."/>
            <person name="Levasseur A."/>
            <person name="Lindquist E."/>
            <person name="Lipzen A."/>
            <person name="Logrieco A.F."/>
            <person name="MacCabe A."/>
            <person name="Maekelae M.R."/>
            <person name="Malavazi I."/>
            <person name="Melin P."/>
            <person name="Meyer V."/>
            <person name="Mielnichuk N."/>
            <person name="Miskei M."/>
            <person name="Molnar A.P."/>
            <person name="Mule G."/>
            <person name="Ngan C.Y."/>
            <person name="Orejas M."/>
            <person name="Orosz E."/>
            <person name="Ouedraogo J.P."/>
            <person name="Overkamp K.M."/>
            <person name="Park H.-S."/>
            <person name="Perrone G."/>
            <person name="Piumi F."/>
            <person name="Punt P.J."/>
            <person name="Ram A.F."/>
            <person name="Ramon A."/>
            <person name="Rauscher S."/>
            <person name="Record E."/>
            <person name="Riano-Pachon D.M."/>
            <person name="Robert V."/>
            <person name="Roehrig J."/>
            <person name="Ruller R."/>
            <person name="Salamov A."/>
            <person name="Salih N.S."/>
            <person name="Samson R.A."/>
            <person name="Sandor E."/>
            <person name="Sanguinetti M."/>
            <person name="Schuetze T."/>
            <person name="Sepcic K."/>
            <person name="Shelest E."/>
            <person name="Sherlock G."/>
            <person name="Sophianopoulou V."/>
            <person name="Squina F.M."/>
            <person name="Sun H."/>
            <person name="Susca A."/>
            <person name="Todd R.B."/>
            <person name="Tsang A."/>
            <person name="Unkles S.E."/>
            <person name="van de Wiele N."/>
            <person name="van Rossen-Uffink D."/>
            <person name="Oliveira J.V."/>
            <person name="Vesth T.C."/>
            <person name="Visser J."/>
            <person name="Yu J.-H."/>
            <person name="Zhou M."/>
            <person name="Andersen M.R."/>
            <person name="Archer D.B."/>
            <person name="Baker S.E."/>
            <person name="Benoit I."/>
            <person name="Brakhage A.A."/>
            <person name="Braus G.H."/>
            <person name="Fischer R."/>
            <person name="Frisvad J.C."/>
            <person name="Goldman G.H."/>
            <person name="Houbraken J."/>
            <person name="Oakley B."/>
            <person name="Pocsi I."/>
            <person name="Scazzocchio C."/>
            <person name="Seiboth B."/>
            <person name="vanKuyk P.A."/>
            <person name="Wortman J."/>
            <person name="Dyer P.S."/>
            <person name="Grigoriev I.V."/>
        </authorList>
    </citation>
    <scope>NUCLEOTIDE SEQUENCE [LARGE SCALE GENOMIC DNA]</scope>
    <source>
        <strain evidence="21">CBS 506.65</strain>
    </source>
</reference>
<feature type="region of interest" description="Disordered" evidence="17">
    <location>
        <begin position="482"/>
        <end position="501"/>
    </location>
</feature>
<dbReference type="FunFam" id="3.40.630.10:FF:000060">
    <property type="entry name" value="Putative metallocarboxypeptidase ecm14"/>
    <property type="match status" value="1"/>
</dbReference>
<organism evidence="20 21">
    <name type="scientific">Penicilliopsis zonata CBS 506.65</name>
    <dbReference type="NCBI Taxonomy" id="1073090"/>
    <lineage>
        <taxon>Eukaryota</taxon>
        <taxon>Fungi</taxon>
        <taxon>Dikarya</taxon>
        <taxon>Ascomycota</taxon>
        <taxon>Pezizomycotina</taxon>
        <taxon>Eurotiomycetes</taxon>
        <taxon>Eurotiomycetidae</taxon>
        <taxon>Eurotiales</taxon>
        <taxon>Aspergillaceae</taxon>
        <taxon>Penicilliopsis</taxon>
    </lineage>
</organism>
<protein>
    <recommendedName>
        <fullName evidence="14">Inactive metallocarboxypeptidase ECM14</fullName>
    </recommendedName>
    <alternativeName>
        <fullName evidence="15">Inactive metallocarboxypeptidase ecm14</fullName>
    </alternativeName>
</protein>
<dbReference type="AlphaFoldDB" id="A0A1L9STL7"/>
<dbReference type="OrthoDB" id="3626597at2759"/>
<evidence type="ECO:0000259" key="19">
    <source>
        <dbReference type="PROSITE" id="PS52035"/>
    </source>
</evidence>
<evidence type="ECO:0000256" key="4">
    <source>
        <dbReference type="ARBA" id="ARBA00005988"/>
    </source>
</evidence>
<evidence type="ECO:0000313" key="21">
    <source>
        <dbReference type="Proteomes" id="UP000184188"/>
    </source>
</evidence>
<dbReference type="EMBL" id="KV878336">
    <property type="protein sequence ID" value="OJJ50552.1"/>
    <property type="molecule type" value="Genomic_DNA"/>
</dbReference>
<keyword evidence="11" id="KW-0325">Glycoprotein</keyword>
<dbReference type="VEuPathDB" id="FungiDB:ASPZODRAFT_85992"/>
<dbReference type="RefSeq" id="XP_022585062.1">
    <property type="nucleotide sequence ID" value="XM_022730268.1"/>
</dbReference>
<dbReference type="Gene3D" id="3.40.630.10">
    <property type="entry name" value="Zn peptidases"/>
    <property type="match status" value="1"/>
</dbReference>
<dbReference type="SMART" id="SM00631">
    <property type="entry name" value="Zn_pept"/>
    <property type="match status" value="1"/>
</dbReference>
<keyword evidence="10" id="KW-1015">Disulfide bond</keyword>
<dbReference type="GO" id="GO:0005773">
    <property type="term" value="C:vacuole"/>
    <property type="evidence" value="ECO:0007669"/>
    <property type="project" value="UniProtKB-SubCell"/>
</dbReference>